<feature type="repeat" description="RCC1" evidence="21">
    <location>
        <begin position="55"/>
        <end position="106"/>
    </location>
</feature>
<proteinExistence type="predicted"/>
<dbReference type="Gene3D" id="2.130.10.30">
    <property type="entry name" value="Regulator of chromosome condensation 1/beta-lactamase-inhibitor protein II"/>
    <property type="match status" value="1"/>
</dbReference>
<dbReference type="GO" id="GO:0005929">
    <property type="term" value="C:cilium"/>
    <property type="evidence" value="ECO:0007669"/>
    <property type="project" value="UniProtKB-ARBA"/>
</dbReference>
<feature type="repeat" description="RCC1" evidence="21">
    <location>
        <begin position="107"/>
        <end position="159"/>
    </location>
</feature>
<evidence type="ECO:0000256" key="12">
    <source>
        <dbReference type="ARBA" id="ARBA00022846"/>
    </source>
</evidence>
<evidence type="ECO:0000259" key="23">
    <source>
        <dbReference type="Pfam" id="PF25390"/>
    </source>
</evidence>
<dbReference type="PANTHER" id="PTHR22872:SF9">
    <property type="entry name" value="X-LINKED RETINITIS PIGMENTOSA GTPASE REGULATOR"/>
    <property type="match status" value="1"/>
</dbReference>
<keyword evidence="16" id="KW-0966">Cell projection</keyword>
<feature type="domain" description="RCC1-like" evidence="23">
    <location>
        <begin position="32"/>
        <end position="364"/>
    </location>
</feature>
<keyword evidence="11" id="KW-0970">Cilium biogenesis/degradation</keyword>
<evidence type="ECO:0000256" key="10">
    <source>
        <dbReference type="ARBA" id="ARBA00022737"/>
    </source>
</evidence>
<evidence type="ECO:0000256" key="9">
    <source>
        <dbReference type="ARBA" id="ARBA00022658"/>
    </source>
</evidence>
<dbReference type="InterPro" id="IPR058923">
    <property type="entry name" value="RCC1-like_dom"/>
</dbReference>
<evidence type="ECO:0000256" key="8">
    <source>
        <dbReference type="ARBA" id="ARBA00022606"/>
    </source>
</evidence>
<dbReference type="GO" id="GO:0030030">
    <property type="term" value="P:cell projection organization"/>
    <property type="evidence" value="ECO:0007669"/>
    <property type="project" value="UniProtKB-KW"/>
</dbReference>
<keyword evidence="25" id="KW-1185">Reference proteome</keyword>
<reference evidence="24" key="1">
    <citation type="submission" date="2022-08" db="EMBL/GenBank/DDBJ databases">
        <title>Genome sequencing of akame (Lates japonicus).</title>
        <authorList>
            <person name="Hashiguchi Y."/>
            <person name="Takahashi H."/>
        </authorList>
    </citation>
    <scope>NUCLEOTIDE SEQUENCE</scope>
    <source>
        <strain evidence="24">Kochi</strain>
    </source>
</reference>
<dbReference type="PRINTS" id="PR00633">
    <property type="entry name" value="RCCNDNSATION"/>
</dbReference>
<evidence type="ECO:0000256" key="16">
    <source>
        <dbReference type="ARBA" id="ARBA00023273"/>
    </source>
</evidence>
<dbReference type="GO" id="GO:0005085">
    <property type="term" value="F:guanyl-nucleotide exchange factor activity"/>
    <property type="evidence" value="ECO:0007669"/>
    <property type="project" value="UniProtKB-KW"/>
</dbReference>
<dbReference type="AlphaFoldDB" id="A0AAD3RNL0"/>
<evidence type="ECO:0000256" key="7">
    <source>
        <dbReference type="ARBA" id="ARBA00022553"/>
    </source>
</evidence>
<keyword evidence="19" id="KW-0844">Vision</keyword>
<gene>
    <name evidence="24" type="ORF">AKAME5_002638000</name>
</gene>
<evidence type="ECO:0000256" key="19">
    <source>
        <dbReference type="ARBA" id="ARBA00023305"/>
    </source>
</evidence>
<dbReference type="GO" id="GO:0007601">
    <property type="term" value="P:visual perception"/>
    <property type="evidence" value="ECO:0007669"/>
    <property type="project" value="UniProtKB-KW"/>
</dbReference>
<dbReference type="Pfam" id="PF25390">
    <property type="entry name" value="WD40_RLD"/>
    <property type="match status" value="1"/>
</dbReference>
<evidence type="ECO:0000256" key="20">
    <source>
        <dbReference type="ARBA" id="ARBA00073293"/>
    </source>
</evidence>
<feature type="compositionally biased region" description="Low complexity" evidence="22">
    <location>
        <begin position="499"/>
        <end position="510"/>
    </location>
</feature>
<feature type="repeat" description="RCC1" evidence="21">
    <location>
        <begin position="262"/>
        <end position="314"/>
    </location>
</feature>
<organism evidence="24 25">
    <name type="scientific">Lates japonicus</name>
    <name type="common">Japanese lates</name>
    <dbReference type="NCBI Taxonomy" id="270547"/>
    <lineage>
        <taxon>Eukaryota</taxon>
        <taxon>Metazoa</taxon>
        <taxon>Chordata</taxon>
        <taxon>Craniata</taxon>
        <taxon>Vertebrata</taxon>
        <taxon>Euteleostomi</taxon>
        <taxon>Actinopterygii</taxon>
        <taxon>Neopterygii</taxon>
        <taxon>Teleostei</taxon>
        <taxon>Neoteleostei</taxon>
        <taxon>Acanthomorphata</taxon>
        <taxon>Carangaria</taxon>
        <taxon>Carangaria incertae sedis</taxon>
        <taxon>Centropomidae</taxon>
        <taxon>Lates</taxon>
    </lineage>
</organism>
<evidence type="ECO:0000256" key="4">
    <source>
        <dbReference type="ARBA" id="ARBA00004611"/>
    </source>
</evidence>
<evidence type="ECO:0000256" key="15">
    <source>
        <dbReference type="ARBA" id="ARBA00023212"/>
    </source>
</evidence>
<evidence type="ECO:0000256" key="11">
    <source>
        <dbReference type="ARBA" id="ARBA00022794"/>
    </source>
</evidence>
<feature type="repeat" description="RCC1" evidence="21">
    <location>
        <begin position="210"/>
        <end position="262"/>
    </location>
</feature>
<dbReference type="GO" id="GO:0005794">
    <property type="term" value="C:Golgi apparatus"/>
    <property type="evidence" value="ECO:0007669"/>
    <property type="project" value="UniProtKB-SubCell"/>
</dbReference>
<keyword evidence="8" id="KW-0716">Sensory transduction</keyword>
<evidence type="ECO:0000256" key="13">
    <source>
        <dbReference type="ARBA" id="ARBA00023034"/>
    </source>
</evidence>
<keyword evidence="7" id="KW-0597">Phosphoprotein</keyword>
<feature type="region of interest" description="Disordered" evidence="22">
    <location>
        <begin position="449"/>
        <end position="611"/>
    </location>
</feature>
<dbReference type="SUPFAM" id="SSF50985">
    <property type="entry name" value="RCC1/BLIP-II"/>
    <property type="match status" value="1"/>
</dbReference>
<comment type="subcellular location">
    <subcellularLocation>
        <location evidence="1">Cytoplasm</location>
        <location evidence="1">Cytoskeleton</location>
        <location evidence="1">Cilium basal body</location>
    </subcellularLocation>
    <subcellularLocation>
        <location evidence="4">Cytoplasm</location>
        <location evidence="4">Cytoskeleton</location>
        <location evidence="4">Flagellum axoneme</location>
    </subcellularLocation>
    <subcellularLocation>
        <location evidence="2">Cytoplasm</location>
        <location evidence="2">Cytoskeleton</location>
        <location evidence="2">Microtubule organizing center</location>
        <location evidence="2">Centrosome</location>
    </subcellularLocation>
    <subcellularLocation>
        <location evidence="3">Golgi apparatus</location>
    </subcellularLocation>
</comment>
<dbReference type="EMBL" id="BRZM01002662">
    <property type="protein sequence ID" value="GLD75047.1"/>
    <property type="molecule type" value="Genomic_DNA"/>
</dbReference>
<evidence type="ECO:0000256" key="1">
    <source>
        <dbReference type="ARBA" id="ARBA00004120"/>
    </source>
</evidence>
<feature type="repeat" description="RCC1" evidence="21">
    <location>
        <begin position="315"/>
        <end position="368"/>
    </location>
</feature>
<keyword evidence="17" id="KW-0449">Lipoprotein</keyword>
<keyword evidence="15" id="KW-0206">Cytoskeleton</keyword>
<feature type="compositionally biased region" description="Polar residues" evidence="22">
    <location>
        <begin position="449"/>
        <end position="473"/>
    </location>
</feature>
<evidence type="ECO:0000256" key="14">
    <source>
        <dbReference type="ARBA" id="ARBA00023069"/>
    </source>
</evidence>
<feature type="compositionally biased region" description="Low complexity" evidence="22">
    <location>
        <begin position="518"/>
        <end position="539"/>
    </location>
</feature>
<evidence type="ECO:0000256" key="18">
    <source>
        <dbReference type="ARBA" id="ARBA00023289"/>
    </source>
</evidence>
<dbReference type="PROSITE" id="PS00626">
    <property type="entry name" value="RCC1_2"/>
    <property type="match status" value="3"/>
</dbReference>
<keyword evidence="5" id="KW-0488">Methylation</keyword>
<dbReference type="InterPro" id="IPR000408">
    <property type="entry name" value="Reg_chr_condens"/>
</dbReference>
<keyword evidence="9" id="KW-0344">Guanine-nucleotide releasing factor</keyword>
<name>A0AAD3RNL0_LATJO</name>
<evidence type="ECO:0000256" key="22">
    <source>
        <dbReference type="SAM" id="MobiDB-lite"/>
    </source>
</evidence>
<sequence length="647" mass="70253">MTGQTDVDIPETGAIFTFGQSSFADNVPSKFWLKNDHPVHISCGGEHTAVTTENGRLLMFGGNTWGQLGLGFKRAASKPTSVKALKSEKVKLVACGRDHTIVCTWRGSVYGAGSNQEGQLGLGHCNSTSSFHLLHPFCDHAPIRMLSAGCNTSAALTEDGRLFMWGDNSVGQIGLGDEGFASEPREVTVGETVMWVSCGYRHSAFVTVDGELYTFGESADGRLGLQVEQLANHRVPQRVQGILGRVTQVSCGGEHTVALTEETVYTFGRGQYGQLGHGTFLFEVDLPKPLEHFSNSSIRHITCGENHTAVITNSGLFYTFGDGRHGKLGLGEENFINQFSPTLCTRFLKYNVQLVSCGGNHMLVLAAPRPPEIQEVVLEEDITINDNFLESSYTEILLLDTLIDPGPVVPLSALAARARHRKKKSSVELFGEMFENLPRLNSGFLNTSWQTSRNIQPPKTLSKDITSPSSSPKPLSDVTPSPPFSPRSLSKSPQSPVLSSKPSSRHSQSSNTPQNKASSTTSSKSKSKKLPSSLLSPKSITKRKPSIPVSPKKTAKNTLQHVATAKKALRDELSSPLLTVEPCSPTRPPTHVPNTHLSEEHPASPQTEGETVQRLMIIEDVEEKGVDSDFLEKMPEMKQAVKESPTS</sequence>
<dbReference type="FunFam" id="2.130.10.30:FF:000013">
    <property type="entry name" value="Retinitis pigmentosa GTPase regulator isoform 1"/>
    <property type="match status" value="1"/>
</dbReference>
<dbReference type="InterPro" id="IPR051625">
    <property type="entry name" value="Signaling_Regulatory_Domain"/>
</dbReference>
<keyword evidence="12" id="KW-0282">Flagellum</keyword>
<comment type="caution">
    <text evidence="24">The sequence shown here is derived from an EMBL/GenBank/DDBJ whole genome shotgun (WGS) entry which is preliminary data.</text>
</comment>
<dbReference type="InterPro" id="IPR009091">
    <property type="entry name" value="RCC1/BLIP-II"/>
</dbReference>
<evidence type="ECO:0000256" key="17">
    <source>
        <dbReference type="ARBA" id="ARBA00023288"/>
    </source>
</evidence>
<keyword evidence="14" id="KW-0969">Cilium</keyword>
<dbReference type="PANTHER" id="PTHR22872">
    <property type="entry name" value="BTK-BINDING PROTEIN-RELATED"/>
    <property type="match status" value="1"/>
</dbReference>
<evidence type="ECO:0000256" key="6">
    <source>
        <dbReference type="ARBA" id="ARBA00022490"/>
    </source>
</evidence>
<evidence type="ECO:0000256" key="3">
    <source>
        <dbReference type="ARBA" id="ARBA00004555"/>
    </source>
</evidence>
<dbReference type="PROSITE" id="PS50012">
    <property type="entry name" value="RCC1_3"/>
    <property type="match status" value="7"/>
</dbReference>
<dbReference type="Proteomes" id="UP001279410">
    <property type="component" value="Unassembled WGS sequence"/>
</dbReference>
<keyword evidence="10" id="KW-0677">Repeat</keyword>
<dbReference type="GO" id="GO:0005813">
    <property type="term" value="C:centrosome"/>
    <property type="evidence" value="ECO:0007669"/>
    <property type="project" value="UniProtKB-SubCell"/>
</dbReference>
<keyword evidence="6" id="KW-0963">Cytoplasm</keyword>
<keyword evidence="18" id="KW-0636">Prenylation</keyword>
<keyword evidence="13" id="KW-0333">Golgi apparatus</keyword>
<evidence type="ECO:0000313" key="24">
    <source>
        <dbReference type="EMBL" id="GLD75047.1"/>
    </source>
</evidence>
<protein>
    <recommendedName>
        <fullName evidence="20">X-linked retinitis pigmentosa GTPase regulator</fullName>
    </recommendedName>
</protein>
<feature type="repeat" description="RCC1" evidence="21">
    <location>
        <begin position="160"/>
        <end position="209"/>
    </location>
</feature>
<evidence type="ECO:0000313" key="25">
    <source>
        <dbReference type="Proteomes" id="UP001279410"/>
    </source>
</evidence>
<evidence type="ECO:0000256" key="5">
    <source>
        <dbReference type="ARBA" id="ARBA00022481"/>
    </source>
</evidence>
<evidence type="ECO:0000256" key="21">
    <source>
        <dbReference type="PROSITE-ProRule" id="PRU00235"/>
    </source>
</evidence>
<evidence type="ECO:0000256" key="2">
    <source>
        <dbReference type="ARBA" id="ARBA00004300"/>
    </source>
</evidence>
<feature type="compositionally biased region" description="Polar residues" evidence="22">
    <location>
        <begin position="487"/>
        <end position="498"/>
    </location>
</feature>
<feature type="repeat" description="RCC1" evidence="21">
    <location>
        <begin position="13"/>
        <end position="54"/>
    </location>
</feature>
<accession>A0AAD3RNL0</accession>